<name>A0A4U8YLX2_9BACT</name>
<keyword evidence="1" id="KW-1133">Transmembrane helix</keyword>
<feature type="transmembrane region" description="Helical" evidence="1">
    <location>
        <begin position="123"/>
        <end position="142"/>
    </location>
</feature>
<feature type="transmembrane region" description="Helical" evidence="1">
    <location>
        <begin position="267"/>
        <end position="288"/>
    </location>
</feature>
<dbReference type="InterPro" id="IPR058279">
    <property type="entry name" value="DUF7973"/>
</dbReference>
<feature type="transmembrane region" description="Helical" evidence="1">
    <location>
        <begin position="97"/>
        <end position="117"/>
    </location>
</feature>
<feature type="transmembrane region" description="Helical" evidence="1">
    <location>
        <begin position="7"/>
        <end position="34"/>
    </location>
</feature>
<organism evidence="3 4">
    <name type="scientific">Desulfoluna butyratoxydans</name>
    <dbReference type="NCBI Taxonomy" id="231438"/>
    <lineage>
        <taxon>Bacteria</taxon>
        <taxon>Pseudomonadati</taxon>
        <taxon>Thermodesulfobacteriota</taxon>
        <taxon>Desulfobacteria</taxon>
        <taxon>Desulfobacterales</taxon>
        <taxon>Desulfolunaceae</taxon>
        <taxon>Desulfoluna</taxon>
    </lineage>
</organism>
<evidence type="ECO:0000313" key="4">
    <source>
        <dbReference type="Proteomes" id="UP000507962"/>
    </source>
</evidence>
<feature type="domain" description="DUF7973" evidence="2">
    <location>
        <begin position="8"/>
        <end position="151"/>
    </location>
</feature>
<feature type="transmembrane region" description="Helical" evidence="1">
    <location>
        <begin position="191"/>
        <end position="211"/>
    </location>
</feature>
<evidence type="ECO:0000313" key="3">
    <source>
        <dbReference type="EMBL" id="VFQ44660.1"/>
    </source>
</evidence>
<proteinExistence type="predicted"/>
<feature type="transmembrane region" description="Helical" evidence="1">
    <location>
        <begin position="223"/>
        <end position="247"/>
    </location>
</feature>
<keyword evidence="1" id="KW-0472">Membrane</keyword>
<protein>
    <recommendedName>
        <fullName evidence="2">DUF7973 domain-containing protein</fullName>
    </recommendedName>
</protein>
<dbReference type="AlphaFoldDB" id="A0A4U8YLX2"/>
<dbReference type="EMBL" id="CAADHO010000003">
    <property type="protein sequence ID" value="VFQ44660.1"/>
    <property type="molecule type" value="Genomic_DNA"/>
</dbReference>
<accession>A0A4U8YLX2</accession>
<feature type="transmembrane region" description="Helical" evidence="1">
    <location>
        <begin position="163"/>
        <end position="185"/>
    </location>
</feature>
<gene>
    <name evidence="3" type="ORF">MSL71_23090</name>
</gene>
<keyword evidence="1" id="KW-0812">Transmembrane</keyword>
<dbReference type="Pfam" id="PF25928">
    <property type="entry name" value="DUF7973"/>
    <property type="match status" value="2"/>
</dbReference>
<keyword evidence="4" id="KW-1185">Reference proteome</keyword>
<evidence type="ECO:0000256" key="1">
    <source>
        <dbReference type="SAM" id="Phobius"/>
    </source>
</evidence>
<sequence>MFSATGVFISFASGILGAAFGAATSFSLVGFLVLGGVFIQAASGSGDFLSTISFGVWGPHVGGFAAGVAAAAYAASKGEINGEGKDLNNALMGLNRPDVLLVGGIFGIGGYLINLLVSMPGHWTDTVGLTVVLSGIASRLLFGSSGLFGQVPGHESRFKPKDGLTPLQLALIGLGAGTFSAYAALEVANGAGIPLCFGLAAASLLFGQFGLNVPVTHHIVMPAAVAAAASGSVIWGAIFGVASAILWDIIGNLFNTWGDTHIDPPAFVIFTMTTLSIVFQNNGVYAMLGI</sequence>
<reference evidence="3 4" key="1">
    <citation type="submission" date="2019-03" db="EMBL/GenBank/DDBJ databases">
        <authorList>
            <person name="Nijsse B."/>
        </authorList>
    </citation>
    <scope>NUCLEOTIDE SEQUENCE [LARGE SCALE GENOMIC DNA]</scope>
    <source>
        <strain evidence="3">Desulfoluna butyratoxydans MSL71</strain>
    </source>
</reference>
<feature type="transmembrane region" description="Helical" evidence="1">
    <location>
        <begin position="54"/>
        <end position="76"/>
    </location>
</feature>
<feature type="domain" description="DUF7973" evidence="2">
    <location>
        <begin position="168"/>
        <end position="285"/>
    </location>
</feature>
<dbReference type="Proteomes" id="UP000507962">
    <property type="component" value="Unassembled WGS sequence"/>
</dbReference>
<dbReference type="RefSeq" id="WP_180140371.1">
    <property type="nucleotide sequence ID" value="NZ_CAADHO010000003.1"/>
</dbReference>
<evidence type="ECO:0000259" key="2">
    <source>
        <dbReference type="Pfam" id="PF25928"/>
    </source>
</evidence>